<reference evidence="1 2" key="1">
    <citation type="submission" date="2019-03" db="EMBL/GenBank/DDBJ databases">
        <title>Single cell metagenomics reveals metabolic interactions within the superorganism composed of flagellate Streblomastix strix and complex community of Bacteroidetes bacteria on its surface.</title>
        <authorList>
            <person name="Treitli S.C."/>
            <person name="Kolisko M."/>
            <person name="Husnik F."/>
            <person name="Keeling P."/>
            <person name="Hampl V."/>
        </authorList>
    </citation>
    <scope>NUCLEOTIDE SEQUENCE [LARGE SCALE GENOMIC DNA]</scope>
    <source>
        <strain evidence="1">ST1C</strain>
    </source>
</reference>
<name>A0A5J4WHZ5_9EUKA</name>
<evidence type="ECO:0000313" key="2">
    <source>
        <dbReference type="Proteomes" id="UP000324800"/>
    </source>
</evidence>
<sequence>MSINRISNDKVPKTKPSNILSEYIDSLIAPVKNDELNTFITTEVERISHIPCSHLSEIEINLTTNEVDVTQIQDSFIHLTIDAELVINFNTLPVIDASIADGVFLFVGLKYSIDNIRGYRIKLRGMTLSNILQTEGTMESFVTNLYKPKGEKFNRKHVHILWRNAHLFDTFVCGRYISYAEIKEAYDAASNQDIT</sequence>
<feature type="non-terminal residue" evidence="1">
    <location>
        <position position="195"/>
    </location>
</feature>
<organism evidence="1 2">
    <name type="scientific">Streblomastix strix</name>
    <dbReference type="NCBI Taxonomy" id="222440"/>
    <lineage>
        <taxon>Eukaryota</taxon>
        <taxon>Metamonada</taxon>
        <taxon>Preaxostyla</taxon>
        <taxon>Oxymonadida</taxon>
        <taxon>Streblomastigidae</taxon>
        <taxon>Streblomastix</taxon>
    </lineage>
</organism>
<dbReference type="EMBL" id="SNRW01002009">
    <property type="protein sequence ID" value="KAA6394202.1"/>
    <property type="molecule type" value="Genomic_DNA"/>
</dbReference>
<dbReference type="AlphaFoldDB" id="A0A5J4WHZ5"/>
<accession>A0A5J4WHZ5</accession>
<gene>
    <name evidence="1" type="ORF">EZS28_010270</name>
</gene>
<proteinExistence type="predicted"/>
<dbReference type="Proteomes" id="UP000324800">
    <property type="component" value="Unassembled WGS sequence"/>
</dbReference>
<protein>
    <submittedName>
        <fullName evidence="1">Uncharacterized protein</fullName>
    </submittedName>
</protein>
<comment type="caution">
    <text evidence="1">The sequence shown here is derived from an EMBL/GenBank/DDBJ whole genome shotgun (WGS) entry which is preliminary data.</text>
</comment>
<evidence type="ECO:0000313" key="1">
    <source>
        <dbReference type="EMBL" id="KAA6394202.1"/>
    </source>
</evidence>